<sequence length="66" mass="7645">MVDSQNRRQLIAQHKGGGGHAEAGWFAVFRRLLIHFSLPQIPCSIIGHSYFELFQMQNMRLLFCIK</sequence>
<dbReference type="EMBL" id="BSYO01000009">
    <property type="protein sequence ID" value="GMH09698.1"/>
    <property type="molecule type" value="Genomic_DNA"/>
</dbReference>
<keyword evidence="2" id="KW-1185">Reference proteome</keyword>
<name>A0AAD3SEJ5_NEPGR</name>
<evidence type="ECO:0000313" key="1">
    <source>
        <dbReference type="EMBL" id="GMH09698.1"/>
    </source>
</evidence>
<proteinExistence type="predicted"/>
<reference evidence="1" key="1">
    <citation type="submission" date="2023-05" db="EMBL/GenBank/DDBJ databases">
        <title>Nepenthes gracilis genome sequencing.</title>
        <authorList>
            <person name="Fukushima K."/>
        </authorList>
    </citation>
    <scope>NUCLEOTIDE SEQUENCE</scope>
    <source>
        <strain evidence="1">SING2019-196</strain>
    </source>
</reference>
<evidence type="ECO:0000313" key="2">
    <source>
        <dbReference type="Proteomes" id="UP001279734"/>
    </source>
</evidence>
<accession>A0AAD3SEJ5</accession>
<organism evidence="1 2">
    <name type="scientific">Nepenthes gracilis</name>
    <name type="common">Slender pitcher plant</name>
    <dbReference type="NCBI Taxonomy" id="150966"/>
    <lineage>
        <taxon>Eukaryota</taxon>
        <taxon>Viridiplantae</taxon>
        <taxon>Streptophyta</taxon>
        <taxon>Embryophyta</taxon>
        <taxon>Tracheophyta</taxon>
        <taxon>Spermatophyta</taxon>
        <taxon>Magnoliopsida</taxon>
        <taxon>eudicotyledons</taxon>
        <taxon>Gunneridae</taxon>
        <taxon>Pentapetalae</taxon>
        <taxon>Caryophyllales</taxon>
        <taxon>Nepenthaceae</taxon>
        <taxon>Nepenthes</taxon>
    </lineage>
</organism>
<dbReference type="Proteomes" id="UP001279734">
    <property type="component" value="Unassembled WGS sequence"/>
</dbReference>
<gene>
    <name evidence="1" type="ORF">Nepgr_011539</name>
</gene>
<comment type="caution">
    <text evidence="1">The sequence shown here is derived from an EMBL/GenBank/DDBJ whole genome shotgun (WGS) entry which is preliminary data.</text>
</comment>
<protein>
    <submittedName>
        <fullName evidence="1">Uncharacterized protein</fullName>
    </submittedName>
</protein>
<dbReference type="AlphaFoldDB" id="A0AAD3SEJ5"/>